<protein>
    <submittedName>
        <fullName evidence="2">Uncharacterized protein</fullName>
    </submittedName>
</protein>
<feature type="non-terminal residue" evidence="2">
    <location>
        <position position="1"/>
    </location>
</feature>
<dbReference type="EMBL" id="JAABFR010001218">
    <property type="protein sequence ID" value="MBD4337309.1"/>
    <property type="molecule type" value="Genomic_DNA"/>
</dbReference>
<dbReference type="Proteomes" id="UP000653002">
    <property type="component" value="Unassembled WGS sequence"/>
</dbReference>
<evidence type="ECO:0000313" key="3">
    <source>
        <dbReference type="Proteomes" id="UP000653002"/>
    </source>
</evidence>
<accession>A0A8I0GZI6</accession>
<comment type="caution">
    <text evidence="2">The sequence shown here is derived from an EMBL/GenBank/DDBJ whole genome shotgun (WGS) entry which is preliminary data.</text>
</comment>
<evidence type="ECO:0000256" key="1">
    <source>
        <dbReference type="SAM" id="MobiDB-lite"/>
    </source>
</evidence>
<gene>
    <name evidence="2" type="ORF">GUH15_14835</name>
</gene>
<sequence length="58" mass="6732">TSEEKKKYRMAQRKLAAGKTPKESKPKEEPKKESKKDKPSKKDKKAKDSKKKKAKDED</sequence>
<proteinExistence type="predicted"/>
<feature type="compositionally biased region" description="Basic residues" evidence="1">
    <location>
        <begin position="38"/>
        <end position="58"/>
    </location>
</feature>
<organism evidence="2 3">
    <name type="scientific">Xanthomonas citri pv. citri</name>
    <dbReference type="NCBI Taxonomy" id="611301"/>
    <lineage>
        <taxon>Bacteria</taxon>
        <taxon>Pseudomonadati</taxon>
        <taxon>Pseudomonadota</taxon>
        <taxon>Gammaproteobacteria</taxon>
        <taxon>Lysobacterales</taxon>
        <taxon>Lysobacteraceae</taxon>
        <taxon>Xanthomonas</taxon>
    </lineage>
</organism>
<feature type="compositionally biased region" description="Basic and acidic residues" evidence="1">
    <location>
        <begin position="20"/>
        <end position="37"/>
    </location>
</feature>
<evidence type="ECO:0000313" key="2">
    <source>
        <dbReference type="EMBL" id="MBD4337309.1"/>
    </source>
</evidence>
<reference evidence="2" key="1">
    <citation type="submission" date="2020-01" db="EMBL/GenBank/DDBJ databases">
        <authorList>
            <person name="Richard D."/>
        </authorList>
    </citation>
    <scope>NUCLEOTIDE SEQUENCE</scope>
    <source>
        <strain evidence="2">JP541</strain>
    </source>
</reference>
<feature type="region of interest" description="Disordered" evidence="1">
    <location>
        <begin position="1"/>
        <end position="58"/>
    </location>
</feature>
<dbReference type="AlphaFoldDB" id="A0A8I0GZI6"/>
<name>A0A8I0GZI6_XANCI</name>